<keyword evidence="5" id="KW-0999">Mitochondrion inner membrane</keyword>
<evidence type="ECO:0000256" key="6">
    <source>
        <dbReference type="ARBA" id="ARBA00022898"/>
    </source>
</evidence>
<evidence type="ECO:0000256" key="8">
    <source>
        <dbReference type="ARBA" id="ARBA00023128"/>
    </source>
</evidence>
<dbReference type="EC" id="2.3.1.37" evidence="16"/>
<evidence type="ECO:0000256" key="1">
    <source>
        <dbReference type="ARBA" id="ARBA00001933"/>
    </source>
</evidence>
<reference evidence="20" key="1">
    <citation type="submission" date="2021-01" db="EMBL/GenBank/DDBJ databases">
        <authorList>
            <person name="Zahm M."/>
            <person name="Roques C."/>
            <person name="Cabau C."/>
            <person name="Klopp C."/>
            <person name="Donnadieu C."/>
            <person name="Jouanno E."/>
            <person name="Lampietro C."/>
            <person name="Louis A."/>
            <person name="Herpin A."/>
            <person name="Echchiki A."/>
            <person name="Berthelot C."/>
            <person name="Parey E."/>
            <person name="Roest-Crollius H."/>
            <person name="Braasch I."/>
            <person name="Postlethwait J."/>
            <person name="Bobe J."/>
            <person name="Montfort J."/>
            <person name="Bouchez O."/>
            <person name="Begum T."/>
            <person name="Mejri S."/>
            <person name="Adams A."/>
            <person name="Chen W.-J."/>
            <person name="Guiguen Y."/>
        </authorList>
    </citation>
    <scope>NUCLEOTIDE SEQUENCE</scope>
    <source>
        <tissue evidence="20">Blood</tissue>
    </source>
</reference>
<evidence type="ECO:0000313" key="21">
    <source>
        <dbReference type="Proteomes" id="UP000829720"/>
    </source>
</evidence>
<dbReference type="GO" id="GO:0005743">
    <property type="term" value="C:mitochondrial inner membrane"/>
    <property type="evidence" value="ECO:0007669"/>
    <property type="project" value="UniProtKB-SubCell"/>
</dbReference>
<evidence type="ECO:0000256" key="12">
    <source>
        <dbReference type="ARBA" id="ARBA00023315"/>
    </source>
</evidence>
<comment type="catalytic activity">
    <reaction evidence="14">
        <text>succinyl-CoA + glycine + H(+) = 5-aminolevulinate + CO2 + CoA</text>
        <dbReference type="Rhea" id="RHEA:12921"/>
        <dbReference type="ChEBI" id="CHEBI:15378"/>
        <dbReference type="ChEBI" id="CHEBI:16526"/>
        <dbReference type="ChEBI" id="CHEBI:57287"/>
        <dbReference type="ChEBI" id="CHEBI:57292"/>
        <dbReference type="ChEBI" id="CHEBI:57305"/>
        <dbReference type="ChEBI" id="CHEBI:356416"/>
        <dbReference type="EC" id="2.3.1.37"/>
    </reaction>
    <physiologicalReaction direction="left-to-right" evidence="14">
        <dbReference type="Rhea" id="RHEA:12922"/>
    </physiologicalReaction>
</comment>
<evidence type="ECO:0000256" key="4">
    <source>
        <dbReference type="ARBA" id="ARBA00022679"/>
    </source>
</evidence>
<evidence type="ECO:0000256" key="2">
    <source>
        <dbReference type="ARBA" id="ARBA00005029"/>
    </source>
</evidence>
<dbReference type="Gene3D" id="3.40.640.10">
    <property type="entry name" value="Type I PLP-dependent aspartate aminotransferase-like (Major domain)"/>
    <property type="match status" value="1"/>
</dbReference>
<comment type="caution">
    <text evidence="20">The sequence shown here is derived from an EMBL/GenBank/DDBJ whole genome shotgun (WGS) entry which is preliminary data.</text>
</comment>
<dbReference type="FunFam" id="3.90.1150.10:FF:000045">
    <property type="entry name" value="5-aminolevulinate synthase"/>
    <property type="match status" value="1"/>
</dbReference>
<comment type="function">
    <text evidence="13">Catalyzes the pyridoxal 5'-phosphate (PLP)-dependent condensation of succinyl-CoA and glycine to form aminolevulinic acid (ALA), with CoA and CO2 as by-products.</text>
</comment>
<dbReference type="InterPro" id="IPR015424">
    <property type="entry name" value="PyrdxlP-dep_Trfase"/>
</dbReference>
<keyword evidence="12 16" id="KW-0012">Acyltransferase</keyword>
<evidence type="ECO:0000256" key="13">
    <source>
        <dbReference type="ARBA" id="ARBA00037218"/>
    </source>
</evidence>
<dbReference type="GO" id="GO:0048821">
    <property type="term" value="P:erythrocyte development"/>
    <property type="evidence" value="ECO:0007669"/>
    <property type="project" value="TreeGrafter"/>
</dbReference>
<feature type="domain" description="Aminotransferase class I/classII large" evidence="18">
    <location>
        <begin position="234"/>
        <end position="580"/>
    </location>
</feature>
<evidence type="ECO:0000313" key="20">
    <source>
        <dbReference type="EMBL" id="KAI1892356.1"/>
    </source>
</evidence>
<evidence type="ECO:0000256" key="15">
    <source>
        <dbReference type="RuleBase" id="RU003693"/>
    </source>
</evidence>
<keyword evidence="9 16" id="KW-0350">Heme biosynthesis</keyword>
<dbReference type="FunFam" id="3.40.640.10:FF:000006">
    <property type="entry name" value="5-aminolevulinate synthase, mitochondrial"/>
    <property type="match status" value="1"/>
</dbReference>
<feature type="region of interest" description="Disordered" evidence="17">
    <location>
        <begin position="51"/>
        <end position="97"/>
    </location>
</feature>
<dbReference type="GO" id="GO:0005759">
    <property type="term" value="C:mitochondrial matrix"/>
    <property type="evidence" value="ECO:0007669"/>
    <property type="project" value="UniProtKB-UniRule"/>
</dbReference>
<dbReference type="PROSITE" id="PS00599">
    <property type="entry name" value="AA_TRANSFER_CLASS_2"/>
    <property type="match status" value="1"/>
</dbReference>
<dbReference type="CDD" id="cd06454">
    <property type="entry name" value="KBL_like"/>
    <property type="match status" value="1"/>
</dbReference>
<dbReference type="EMBL" id="JAERUA010000012">
    <property type="protein sequence ID" value="KAI1892356.1"/>
    <property type="molecule type" value="Genomic_DNA"/>
</dbReference>
<dbReference type="OrthoDB" id="10263824at2759"/>
<evidence type="ECO:0000256" key="16">
    <source>
        <dbReference type="RuleBase" id="RU910713"/>
    </source>
</evidence>
<name>A0A8T3D7U9_9TELE</name>
<evidence type="ECO:0000259" key="18">
    <source>
        <dbReference type="Pfam" id="PF00155"/>
    </source>
</evidence>
<dbReference type="InterPro" id="IPR010961">
    <property type="entry name" value="4pyrrol_synth_NH2levulA_synth"/>
</dbReference>
<dbReference type="PANTHER" id="PTHR13693">
    <property type="entry name" value="CLASS II AMINOTRANSFERASE/8-AMINO-7-OXONONANOATE SYNTHASE"/>
    <property type="match status" value="1"/>
</dbReference>
<evidence type="ECO:0000256" key="11">
    <source>
        <dbReference type="ARBA" id="ARBA00023278"/>
    </source>
</evidence>
<proteinExistence type="inferred from homology"/>
<protein>
    <recommendedName>
        <fullName evidence="16">5-aminolevulinate synthase</fullName>
        <ecNumber evidence="16">2.3.1.37</ecNumber>
    </recommendedName>
    <alternativeName>
        <fullName evidence="16">5-aminolevulinic acid synthase</fullName>
    </alternativeName>
    <alternativeName>
        <fullName evidence="16">Delta-ALA synthase</fullName>
    </alternativeName>
    <alternativeName>
        <fullName evidence="16">Delta-aminolevulinate synthase</fullName>
    </alternativeName>
</protein>
<keyword evidence="8 16" id="KW-0496">Mitochondrion</keyword>
<comment type="subcellular location">
    <subcellularLocation>
        <location evidence="16">Mitochondrion inner membrane</location>
        <topology evidence="16">Peripheral membrane protein</topology>
    </subcellularLocation>
    <text evidence="16">Localizes to the matrix side of the mitochondrion inner membrane.</text>
</comment>
<evidence type="ECO:0000256" key="14">
    <source>
        <dbReference type="ARBA" id="ARBA00049013"/>
    </source>
</evidence>
<dbReference type="GO" id="GO:0042541">
    <property type="term" value="P:hemoglobin biosynthetic process"/>
    <property type="evidence" value="ECO:0007669"/>
    <property type="project" value="TreeGrafter"/>
</dbReference>
<keyword evidence="11" id="KW-0379">Hydroxylation</keyword>
<comment type="cofactor">
    <cofactor evidence="1 15">
        <name>pyridoxal 5'-phosphate</name>
        <dbReference type="ChEBI" id="CHEBI:597326"/>
    </cofactor>
</comment>
<dbReference type="Proteomes" id="UP000829720">
    <property type="component" value="Unassembled WGS sequence"/>
</dbReference>
<dbReference type="InterPro" id="IPR001917">
    <property type="entry name" value="Aminotrans_II_pyridoxalP_BS"/>
</dbReference>
<evidence type="ECO:0000256" key="5">
    <source>
        <dbReference type="ARBA" id="ARBA00022792"/>
    </source>
</evidence>
<keyword evidence="6 15" id="KW-0663">Pyridoxal phosphate</keyword>
<keyword evidence="4 16" id="KW-0808">Transferase</keyword>
<keyword evidence="7" id="KW-0809">Transit peptide</keyword>
<evidence type="ECO:0000259" key="19">
    <source>
        <dbReference type="Pfam" id="PF09029"/>
    </source>
</evidence>
<organism evidence="20 21">
    <name type="scientific">Albula goreensis</name>
    <dbReference type="NCBI Taxonomy" id="1534307"/>
    <lineage>
        <taxon>Eukaryota</taxon>
        <taxon>Metazoa</taxon>
        <taxon>Chordata</taxon>
        <taxon>Craniata</taxon>
        <taxon>Vertebrata</taxon>
        <taxon>Euteleostomi</taxon>
        <taxon>Actinopterygii</taxon>
        <taxon>Neopterygii</taxon>
        <taxon>Teleostei</taxon>
        <taxon>Albuliformes</taxon>
        <taxon>Albulidae</taxon>
        <taxon>Albula</taxon>
    </lineage>
</organism>
<dbReference type="SUPFAM" id="SSF53383">
    <property type="entry name" value="PLP-dependent transferases"/>
    <property type="match status" value="1"/>
</dbReference>
<accession>A0A8T3D7U9</accession>
<comment type="similarity">
    <text evidence="3 15">Belongs to the class-II pyridoxal-phosphate-dependent aminotransferase family.</text>
</comment>
<dbReference type="InterPro" id="IPR050087">
    <property type="entry name" value="AON_synthase_class-II"/>
</dbReference>
<evidence type="ECO:0000256" key="7">
    <source>
        <dbReference type="ARBA" id="ARBA00022946"/>
    </source>
</evidence>
<evidence type="ECO:0000256" key="17">
    <source>
        <dbReference type="SAM" id="MobiDB-lite"/>
    </source>
</evidence>
<dbReference type="InterPro" id="IPR015421">
    <property type="entry name" value="PyrdxlP-dep_Trfase_major"/>
</dbReference>
<feature type="domain" description="5-aminolevulinate synthase presequence" evidence="19">
    <location>
        <begin position="3"/>
        <end position="131"/>
    </location>
</feature>
<gene>
    <name evidence="20" type="ORF">AGOR_G00132520</name>
</gene>
<dbReference type="Gene3D" id="3.90.1150.10">
    <property type="entry name" value="Aspartate Aminotransferase, domain 1"/>
    <property type="match status" value="1"/>
</dbReference>
<keyword evidence="21" id="KW-1185">Reference proteome</keyword>
<evidence type="ECO:0000256" key="3">
    <source>
        <dbReference type="ARBA" id="ARBA00008392"/>
    </source>
</evidence>
<dbReference type="InterPro" id="IPR015422">
    <property type="entry name" value="PyrdxlP-dep_Trfase_small"/>
</dbReference>
<sequence length="609" mass="66395">MASVMRRCPFLSCVSPALLQQAGKSLVGIALKCPVMMDLASRPIPLASIRAMSSSSSSSSSSGCPKTPEARPTGEGPKMSAALPLGHPTPPAGQASASKCPFLAAEMGMGPKSGVVRQARMELQEDVQEMQAVRRELAESPVNPKVVNITKADGPEDNSLLQSLLKQRPLRVSHLLQDNMPKSVSSFHYDNFFEKKIEAKRSDHTYRVFKTVNRRASTFPMADDYTESLSTKRDVSVWCSNDYLGMSRHPQVTRAVMDTLRQHGAGAGGTRNISGTSKFHVELEHELADLHDKDAALLFSSCFVANDSTLFTLAKMLPGCEIYSDAGNHASMIQGIRNSGVPKYIFRHNDVAHLRQLLERSDPSTPKIVAFETVHSMDGAICPLEEICDVAHEFGAITFVDEVHAVGLYGMRGGGIGDRDGVMHKMDIISGTLGKAFGCVGGYIASTSGLVDAVRSYAAGFIFTTSLPPMLLAGARESVRTLKGEEGRGLRRKHQRNVRLMRQMLMDASLPVVHCPSHIIPVRVSDAAKNTEICDIMMSRHNIYVQAINYPTVARGEELLRIAPTPHHTPQMMSYFVEKLVSTWKEVGLELTPTRQRSAASATTRCTSS</sequence>
<keyword evidence="10" id="KW-0472">Membrane</keyword>
<evidence type="ECO:0000256" key="10">
    <source>
        <dbReference type="ARBA" id="ARBA00023136"/>
    </source>
</evidence>
<dbReference type="NCBIfam" id="TIGR01821">
    <property type="entry name" value="5aminolev_synth"/>
    <property type="match status" value="1"/>
</dbReference>
<dbReference type="InterPro" id="IPR015118">
    <property type="entry name" value="5aminolev_synth_preseq"/>
</dbReference>
<comment type="pathway">
    <text evidence="2 16">Porphyrin-containing compound metabolism; protoporphyrin-IX biosynthesis; 5-aminolevulinate from glycine: step 1/1.</text>
</comment>
<dbReference type="GO" id="GO:0006782">
    <property type="term" value="P:protoporphyrinogen IX biosynthetic process"/>
    <property type="evidence" value="ECO:0007669"/>
    <property type="project" value="UniProtKB-UniRule"/>
</dbReference>
<dbReference type="GO" id="GO:0030170">
    <property type="term" value="F:pyridoxal phosphate binding"/>
    <property type="evidence" value="ECO:0007669"/>
    <property type="project" value="UniProtKB-UniRule"/>
</dbReference>
<feature type="compositionally biased region" description="Low complexity" evidence="17">
    <location>
        <begin position="53"/>
        <end position="62"/>
    </location>
</feature>
<dbReference type="PANTHER" id="PTHR13693:SF50">
    <property type="entry name" value="5-AMINOLEVULINATE SYNTHASE, NON-SPECIFIC, MITOCHONDRIAL"/>
    <property type="match status" value="1"/>
</dbReference>
<dbReference type="AlphaFoldDB" id="A0A8T3D7U9"/>
<dbReference type="Pfam" id="PF00155">
    <property type="entry name" value="Aminotran_1_2"/>
    <property type="match status" value="1"/>
</dbReference>
<evidence type="ECO:0000256" key="9">
    <source>
        <dbReference type="ARBA" id="ARBA00023133"/>
    </source>
</evidence>
<dbReference type="InterPro" id="IPR004839">
    <property type="entry name" value="Aminotransferase_I/II_large"/>
</dbReference>
<dbReference type="Pfam" id="PF09029">
    <property type="entry name" value="Preseq_ALAS"/>
    <property type="match status" value="1"/>
</dbReference>
<dbReference type="GO" id="GO:0003870">
    <property type="term" value="F:5-aminolevulinate synthase activity"/>
    <property type="evidence" value="ECO:0007669"/>
    <property type="project" value="UniProtKB-EC"/>
</dbReference>